<reference evidence="1" key="1">
    <citation type="submission" date="2018-11" db="EMBL/GenBank/DDBJ databases">
        <authorList>
            <consortium name="Genoscope - CEA"/>
            <person name="William W."/>
        </authorList>
    </citation>
    <scope>NUCLEOTIDE SEQUENCE</scope>
</reference>
<evidence type="ECO:0000313" key="1">
    <source>
        <dbReference type="EMBL" id="VDD32409.1"/>
    </source>
</evidence>
<dbReference type="EMBL" id="LR031875">
    <property type="protein sequence ID" value="VDD32409.1"/>
    <property type="molecule type" value="Genomic_DNA"/>
</dbReference>
<protein>
    <submittedName>
        <fullName evidence="1">Uncharacterized protein</fullName>
    </submittedName>
</protein>
<dbReference type="AlphaFoldDB" id="A0A3P6EN47"/>
<organism evidence="1">
    <name type="scientific">Brassica oleracea</name>
    <name type="common">Wild cabbage</name>
    <dbReference type="NCBI Taxonomy" id="3712"/>
    <lineage>
        <taxon>Eukaryota</taxon>
        <taxon>Viridiplantae</taxon>
        <taxon>Streptophyta</taxon>
        <taxon>Embryophyta</taxon>
        <taxon>Tracheophyta</taxon>
        <taxon>Spermatophyta</taxon>
        <taxon>Magnoliopsida</taxon>
        <taxon>eudicotyledons</taxon>
        <taxon>Gunneridae</taxon>
        <taxon>Pentapetalae</taxon>
        <taxon>rosids</taxon>
        <taxon>malvids</taxon>
        <taxon>Brassicales</taxon>
        <taxon>Brassicaceae</taxon>
        <taxon>Brassiceae</taxon>
        <taxon>Brassica</taxon>
    </lineage>
</organism>
<sequence>MIRISVVMLTCNRVLKDLITIEGGSITTLGKGTIPFVLLMLMIEGGSGTTINIFFRCFVDKKGMEKKLKRRLHGMRTYDYYILAMREKNQFTVMDPFDELDSSSDESSDFDSPESPRQTLISKFMCKKADERLSIKIEGDGRSTSSTLINKKPDRSTLIPVTELLFYGRSRIVSGPKLTFIAKGQCCDMKPAIVEIYKSIGEKYSRLRYLEDAKEDNKTKWWI</sequence>
<name>A0A3P6EN47_BRAOL</name>
<accession>A0A3P6EN47</accession>
<gene>
    <name evidence="1" type="ORF">BOLC9T57732H</name>
</gene>
<proteinExistence type="predicted"/>